<keyword evidence="3" id="KW-0963">Cytoplasm</keyword>
<feature type="coiled-coil region" evidence="6">
    <location>
        <begin position="208"/>
        <end position="271"/>
    </location>
</feature>
<dbReference type="Proteomes" id="UP000195521">
    <property type="component" value="Unassembled WGS sequence"/>
</dbReference>
<dbReference type="PANTHER" id="PTHR21490:SF0">
    <property type="entry name" value="ENKURIN"/>
    <property type="match status" value="1"/>
</dbReference>
<feature type="domain" description="Enkurin" evidence="7">
    <location>
        <begin position="185"/>
        <end position="273"/>
    </location>
</feature>
<dbReference type="RefSeq" id="XP_028545008.1">
    <property type="nucleotide sequence ID" value="XM_028689207.1"/>
</dbReference>
<keyword evidence="5" id="KW-0966">Cell projection</keyword>
<dbReference type="GeneID" id="39749156"/>
<evidence type="ECO:0000256" key="2">
    <source>
        <dbReference type="ARBA" id="ARBA00004245"/>
    </source>
</evidence>
<dbReference type="GO" id="GO:0005929">
    <property type="term" value="C:cilium"/>
    <property type="evidence" value="ECO:0007669"/>
    <property type="project" value="UniProtKB-SubCell"/>
</dbReference>
<dbReference type="EMBL" id="BDQF01000013">
    <property type="protein sequence ID" value="GAW82419.1"/>
    <property type="molecule type" value="Genomic_DNA"/>
</dbReference>
<keyword evidence="4" id="KW-0206">Cytoskeleton</keyword>
<comment type="subcellular location">
    <subcellularLocation>
        <location evidence="1">Cell projection</location>
        <location evidence="1">Cilium</location>
    </subcellularLocation>
    <subcellularLocation>
        <location evidence="2">Cytoplasm</location>
        <location evidence="2">Cytoskeleton</location>
    </subcellularLocation>
</comment>
<accession>A0A1Y1JIU9</accession>
<dbReference type="PROSITE" id="PS51665">
    <property type="entry name" value="ENKURIN"/>
    <property type="match status" value="1"/>
</dbReference>
<keyword evidence="9" id="KW-1185">Reference proteome</keyword>
<protein>
    <recommendedName>
        <fullName evidence="7">Enkurin domain-containing protein</fullName>
    </recommendedName>
</protein>
<evidence type="ECO:0000256" key="3">
    <source>
        <dbReference type="ARBA" id="ARBA00022490"/>
    </source>
</evidence>
<organism evidence="8 9">
    <name type="scientific">Plasmodium gonderi</name>
    <dbReference type="NCBI Taxonomy" id="77519"/>
    <lineage>
        <taxon>Eukaryota</taxon>
        <taxon>Sar</taxon>
        <taxon>Alveolata</taxon>
        <taxon>Apicomplexa</taxon>
        <taxon>Aconoidasida</taxon>
        <taxon>Haemosporida</taxon>
        <taxon>Plasmodiidae</taxon>
        <taxon>Plasmodium</taxon>
        <taxon>Plasmodium (Plasmodium)</taxon>
    </lineage>
</organism>
<dbReference type="AlphaFoldDB" id="A0A1Y1JIU9"/>
<keyword evidence="6" id="KW-0175">Coiled coil</keyword>
<evidence type="ECO:0000259" key="7">
    <source>
        <dbReference type="PROSITE" id="PS51665"/>
    </source>
</evidence>
<dbReference type="InterPro" id="IPR027012">
    <property type="entry name" value="Enkurin_dom"/>
</dbReference>
<evidence type="ECO:0000313" key="9">
    <source>
        <dbReference type="Proteomes" id="UP000195521"/>
    </source>
</evidence>
<evidence type="ECO:0000256" key="5">
    <source>
        <dbReference type="ARBA" id="ARBA00023273"/>
    </source>
</evidence>
<proteinExistence type="predicted"/>
<evidence type="ECO:0000256" key="6">
    <source>
        <dbReference type="SAM" id="Coils"/>
    </source>
</evidence>
<dbReference type="OrthoDB" id="2123594at2759"/>
<evidence type="ECO:0000313" key="8">
    <source>
        <dbReference type="EMBL" id="GAW82419.1"/>
    </source>
</evidence>
<reference evidence="9" key="1">
    <citation type="submission" date="2017-04" db="EMBL/GenBank/DDBJ databases">
        <title>Plasmodium gonderi genome.</title>
        <authorList>
            <person name="Arisue N."/>
            <person name="Honma H."/>
            <person name="Kawai S."/>
            <person name="Tougan T."/>
            <person name="Tanabe K."/>
            <person name="Horii T."/>
        </authorList>
    </citation>
    <scope>NUCLEOTIDE SEQUENCE [LARGE SCALE GENOMIC DNA]</scope>
    <source>
        <strain evidence="9">ATCC 30045</strain>
    </source>
</reference>
<dbReference type="InterPro" id="IPR052102">
    <property type="entry name" value="Enkurin_domain-protein"/>
</dbReference>
<dbReference type="OMA" id="HRVIYIA"/>
<dbReference type="GO" id="GO:0005856">
    <property type="term" value="C:cytoskeleton"/>
    <property type="evidence" value="ECO:0007669"/>
    <property type="project" value="UniProtKB-SubCell"/>
</dbReference>
<evidence type="ECO:0000256" key="1">
    <source>
        <dbReference type="ARBA" id="ARBA00004138"/>
    </source>
</evidence>
<dbReference type="PANTHER" id="PTHR21490">
    <property type="entry name" value="ENKURIN-RELATED"/>
    <property type="match status" value="1"/>
</dbReference>
<evidence type="ECO:0000256" key="4">
    <source>
        <dbReference type="ARBA" id="ARBA00023212"/>
    </source>
</evidence>
<gene>
    <name evidence="8" type="ORF">PGO_124170</name>
</gene>
<comment type="caution">
    <text evidence="8">The sequence shown here is derived from an EMBL/GenBank/DDBJ whole genome shotgun (WGS) entry which is preliminary data.</text>
</comment>
<dbReference type="Pfam" id="PF13864">
    <property type="entry name" value="Enkurin"/>
    <property type="match status" value="1"/>
</dbReference>
<name>A0A1Y1JIU9_PLAGO</name>
<dbReference type="GO" id="GO:0005516">
    <property type="term" value="F:calmodulin binding"/>
    <property type="evidence" value="ECO:0007669"/>
    <property type="project" value="TreeGrafter"/>
</dbReference>
<sequence>MENYETLFESMILEDDNAYDIIKKCEEKKIKKILYKSIHDPNILPSYSTFNLRGKRYNISNLSGESIKKIEKQKKVKELQISYEKKLLKKGEKNQIIPSLNEIKKVNPTLLTVKKKKKKFKDALPDRNDVPLMNITADVDYIYDNAVQIINSKPVQIKKKEGKKFLYENPLTKEDYGKVSAYLINIKHELKEKENLKKQDIIDEEKIAAELQVKKTKLLTELKNKYNEINKEYLKISHVVDINSIRKLKKKDNYEKQLNQLEKDIQKLEKQMY</sequence>